<proteinExistence type="predicted"/>
<dbReference type="EMBL" id="LAZR01041084">
    <property type="protein sequence ID" value="KKL12888.1"/>
    <property type="molecule type" value="Genomic_DNA"/>
</dbReference>
<evidence type="ECO:0000313" key="4">
    <source>
        <dbReference type="EMBL" id="KKL12888.1"/>
    </source>
</evidence>
<dbReference type="InterPro" id="IPR015421">
    <property type="entry name" value="PyrdxlP-dep_Trfase_major"/>
</dbReference>
<dbReference type="InterPro" id="IPR049943">
    <property type="entry name" value="Ser_HO-MeTrfase-like"/>
</dbReference>
<dbReference type="AlphaFoldDB" id="A0A0F9DLP9"/>
<dbReference type="Pfam" id="PF00464">
    <property type="entry name" value="SHMT"/>
    <property type="match status" value="1"/>
</dbReference>
<dbReference type="GO" id="GO:0046653">
    <property type="term" value="P:tetrahydrofolate metabolic process"/>
    <property type="evidence" value="ECO:0007669"/>
    <property type="project" value="TreeGrafter"/>
</dbReference>
<accession>A0A0F9DLP9</accession>
<dbReference type="GO" id="GO:0005737">
    <property type="term" value="C:cytoplasm"/>
    <property type="evidence" value="ECO:0007669"/>
    <property type="project" value="TreeGrafter"/>
</dbReference>
<protein>
    <recommendedName>
        <fullName evidence="3">Serine hydroxymethyltransferase-like domain-containing protein</fullName>
    </recommendedName>
</protein>
<dbReference type="PANTHER" id="PTHR11680">
    <property type="entry name" value="SERINE HYDROXYMETHYLTRANSFERASE"/>
    <property type="match status" value="1"/>
</dbReference>
<feature type="domain" description="Serine hydroxymethyltransferase-like" evidence="3">
    <location>
        <begin position="2"/>
        <end position="194"/>
    </location>
</feature>
<dbReference type="GO" id="GO:0019264">
    <property type="term" value="P:glycine biosynthetic process from serine"/>
    <property type="evidence" value="ECO:0007669"/>
    <property type="project" value="TreeGrafter"/>
</dbReference>
<dbReference type="Gene3D" id="3.40.640.10">
    <property type="entry name" value="Type I PLP-dependent aspartate aminotransferase-like (Major domain)"/>
    <property type="match status" value="1"/>
</dbReference>
<dbReference type="InterPro" id="IPR015424">
    <property type="entry name" value="PyrdxlP-dep_Trfase"/>
</dbReference>
<keyword evidence="2" id="KW-0663">Pyridoxal phosphate</keyword>
<gene>
    <name evidence="4" type="ORF">LCGC14_2531240</name>
</gene>
<reference evidence="4" key="1">
    <citation type="journal article" date="2015" name="Nature">
        <title>Complex archaea that bridge the gap between prokaryotes and eukaryotes.</title>
        <authorList>
            <person name="Spang A."/>
            <person name="Saw J.H."/>
            <person name="Jorgensen S.L."/>
            <person name="Zaremba-Niedzwiedzka K."/>
            <person name="Martijn J."/>
            <person name="Lind A.E."/>
            <person name="van Eijk R."/>
            <person name="Schleper C."/>
            <person name="Guy L."/>
            <person name="Ettema T.J."/>
        </authorList>
    </citation>
    <scope>NUCLEOTIDE SEQUENCE</scope>
</reference>
<name>A0A0F9DLP9_9ZZZZ</name>
<evidence type="ECO:0000256" key="1">
    <source>
        <dbReference type="ARBA" id="ARBA00001933"/>
    </source>
</evidence>
<dbReference type="PANTHER" id="PTHR11680:SF35">
    <property type="entry name" value="SERINE HYDROXYMETHYLTRANSFERASE 1"/>
    <property type="match status" value="1"/>
</dbReference>
<evidence type="ECO:0000256" key="2">
    <source>
        <dbReference type="ARBA" id="ARBA00022898"/>
    </source>
</evidence>
<dbReference type="GO" id="GO:0030170">
    <property type="term" value="F:pyridoxal phosphate binding"/>
    <property type="evidence" value="ECO:0007669"/>
    <property type="project" value="TreeGrafter"/>
</dbReference>
<feature type="non-terminal residue" evidence="4">
    <location>
        <position position="1"/>
    </location>
</feature>
<comment type="caution">
    <text evidence="4">The sequence shown here is derived from an EMBL/GenBank/DDBJ whole genome shotgun (WGS) entry which is preliminary data.</text>
</comment>
<dbReference type="InterPro" id="IPR015422">
    <property type="entry name" value="PyrdxlP-dep_Trfase_small"/>
</dbReference>
<comment type="cofactor">
    <cofactor evidence="1">
        <name>pyridoxal 5'-phosphate</name>
        <dbReference type="ChEBI" id="CHEBI:597326"/>
    </cofactor>
</comment>
<dbReference type="GO" id="GO:0004372">
    <property type="term" value="F:glycine hydroxymethyltransferase activity"/>
    <property type="evidence" value="ECO:0007669"/>
    <property type="project" value="TreeGrafter"/>
</dbReference>
<dbReference type="Gene3D" id="3.90.1150.10">
    <property type="entry name" value="Aspartate Aminotransferase, domain 1"/>
    <property type="match status" value="1"/>
</dbReference>
<sequence length="238" mass="27058">ILYDMAHVLGLAGSYFQRPFEEGADIVTGSTHKTFFGTQRGIIGSNYILDEPDFEFWKAIQRRAFPGSVSNHHLGTLLGLLMAAYEMSFFKNDYQKKVLANARAFARALKTCGLDVAGDPDISYTQTHQVILRVGYAQGPEIARQLEENNIVVNYQAVPEEEGFTAAGALRMGVQEMTRFGMEAEDFQELAQLIYDIVVHNRIVKEKVVSFRKRFLEMKFCFSAQQFEDRISRLHQLI</sequence>
<dbReference type="InterPro" id="IPR039429">
    <property type="entry name" value="SHMT-like_dom"/>
</dbReference>
<dbReference type="SUPFAM" id="SSF53383">
    <property type="entry name" value="PLP-dependent transferases"/>
    <property type="match status" value="1"/>
</dbReference>
<organism evidence="4">
    <name type="scientific">marine sediment metagenome</name>
    <dbReference type="NCBI Taxonomy" id="412755"/>
    <lineage>
        <taxon>unclassified sequences</taxon>
        <taxon>metagenomes</taxon>
        <taxon>ecological metagenomes</taxon>
    </lineage>
</organism>
<evidence type="ECO:0000259" key="3">
    <source>
        <dbReference type="Pfam" id="PF00464"/>
    </source>
</evidence>